<organism evidence="5 6">
    <name type="scientific">Dulcicalothrix desertica PCC 7102</name>
    <dbReference type="NCBI Taxonomy" id="232991"/>
    <lineage>
        <taxon>Bacteria</taxon>
        <taxon>Bacillati</taxon>
        <taxon>Cyanobacteriota</taxon>
        <taxon>Cyanophyceae</taxon>
        <taxon>Nostocales</taxon>
        <taxon>Calotrichaceae</taxon>
        <taxon>Dulcicalothrix</taxon>
    </lineage>
</organism>
<keyword evidence="3 4" id="KW-0408">Iron</keyword>
<dbReference type="Proteomes" id="UP000271624">
    <property type="component" value="Unassembled WGS sequence"/>
</dbReference>
<dbReference type="RefSeq" id="WP_127082400.1">
    <property type="nucleotide sequence ID" value="NZ_RSCL01000009.1"/>
</dbReference>
<dbReference type="EMBL" id="RSCL01000009">
    <property type="protein sequence ID" value="RUT05152.1"/>
    <property type="molecule type" value="Genomic_DNA"/>
</dbReference>
<dbReference type="PANTHER" id="PTHR24305">
    <property type="entry name" value="CYTOCHROME P450"/>
    <property type="match status" value="1"/>
</dbReference>
<keyword evidence="3 4" id="KW-0479">Metal-binding</keyword>
<dbReference type="InterPro" id="IPR017972">
    <property type="entry name" value="Cyt_P450_CS"/>
</dbReference>
<dbReference type="AlphaFoldDB" id="A0A3S1ANH6"/>
<evidence type="ECO:0000313" key="5">
    <source>
        <dbReference type="EMBL" id="RUT05152.1"/>
    </source>
</evidence>
<evidence type="ECO:0000256" key="3">
    <source>
        <dbReference type="PIRSR" id="PIRSR602401-1"/>
    </source>
</evidence>
<dbReference type="GO" id="GO:0005506">
    <property type="term" value="F:iron ion binding"/>
    <property type="evidence" value="ECO:0007669"/>
    <property type="project" value="InterPro"/>
</dbReference>
<evidence type="ECO:0000256" key="2">
    <source>
        <dbReference type="ARBA" id="ARBA00010617"/>
    </source>
</evidence>
<dbReference type="InterPro" id="IPR050121">
    <property type="entry name" value="Cytochrome_P450_monoxygenase"/>
</dbReference>
<dbReference type="InterPro" id="IPR036396">
    <property type="entry name" value="Cyt_P450_sf"/>
</dbReference>
<evidence type="ECO:0000313" key="6">
    <source>
        <dbReference type="Proteomes" id="UP000271624"/>
    </source>
</evidence>
<dbReference type="PANTHER" id="PTHR24305:SF166">
    <property type="entry name" value="CYTOCHROME P450 12A4, MITOCHONDRIAL-RELATED"/>
    <property type="match status" value="1"/>
</dbReference>
<accession>A0A3S1ANH6</accession>
<protein>
    <submittedName>
        <fullName evidence="5">Cytochrome P450</fullName>
    </submittedName>
</protein>
<dbReference type="OrthoDB" id="446280at2"/>
<keyword evidence="4" id="KW-0503">Monooxygenase</keyword>
<dbReference type="Pfam" id="PF00067">
    <property type="entry name" value="p450"/>
    <property type="match status" value="1"/>
</dbReference>
<reference evidence="5" key="2">
    <citation type="journal article" date="2019" name="Genome Biol. Evol.">
        <title>Day and night: Metabolic profiles and evolutionary relationships of six axenic non-marine cyanobacteria.</title>
        <authorList>
            <person name="Will S.E."/>
            <person name="Henke P."/>
            <person name="Boedeker C."/>
            <person name="Huang S."/>
            <person name="Brinkmann H."/>
            <person name="Rohde M."/>
            <person name="Jarek M."/>
            <person name="Friedl T."/>
            <person name="Seufert S."/>
            <person name="Schumacher M."/>
            <person name="Overmann J."/>
            <person name="Neumann-Schaal M."/>
            <person name="Petersen J."/>
        </authorList>
    </citation>
    <scope>NUCLEOTIDE SEQUENCE [LARGE SCALE GENOMIC DNA]</scope>
    <source>
        <strain evidence="5">PCC 7102</strain>
    </source>
</reference>
<comment type="caution">
    <text evidence="5">The sequence shown here is derived from an EMBL/GenBank/DDBJ whole genome shotgun (WGS) entry which is preliminary data.</text>
</comment>
<keyword evidence="3 4" id="KW-0349">Heme</keyword>
<dbReference type="PROSITE" id="PS00086">
    <property type="entry name" value="CYTOCHROME_P450"/>
    <property type="match status" value="1"/>
</dbReference>
<gene>
    <name evidence="5" type="ORF">DSM106972_039730</name>
</gene>
<reference evidence="5" key="1">
    <citation type="submission" date="2018-12" db="EMBL/GenBank/DDBJ databases">
        <authorList>
            <person name="Will S."/>
            <person name="Neumann-Schaal M."/>
            <person name="Henke P."/>
        </authorList>
    </citation>
    <scope>NUCLEOTIDE SEQUENCE</scope>
    <source>
        <strain evidence="5">PCC 7102</strain>
    </source>
</reference>
<proteinExistence type="inferred from homology"/>
<evidence type="ECO:0000256" key="1">
    <source>
        <dbReference type="ARBA" id="ARBA00001971"/>
    </source>
</evidence>
<keyword evidence="4" id="KW-0560">Oxidoreductase</keyword>
<dbReference type="CDD" id="cd11053">
    <property type="entry name" value="CYP110-like"/>
    <property type="match status" value="1"/>
</dbReference>
<dbReference type="SUPFAM" id="SSF48264">
    <property type="entry name" value="Cytochrome P450"/>
    <property type="match status" value="1"/>
</dbReference>
<name>A0A3S1ANH6_9CYAN</name>
<keyword evidence="6" id="KW-1185">Reference proteome</keyword>
<dbReference type="GO" id="GO:0004497">
    <property type="term" value="F:monooxygenase activity"/>
    <property type="evidence" value="ECO:0007669"/>
    <property type="project" value="UniProtKB-KW"/>
</dbReference>
<sequence length="446" mass="51509">MFDTNLPNGPSMPTLLRQMKLVFQPLQYLEDFAKVYGDNFTVRNKNGNHTVYFSHPKALEQIFTADASKLDVGSENEILRYLFGSHSVVVLDGIPHRNQRKLLAPPFHGDRMRAYGATIQDITQQVIERWQDTKPFNVRNAMQEITLRIILRVVFGLDEGTHLEKLRNCLISLLELVCHPVVSGALLFQFWKKDLGVWSPWGRIMHLLKKVDELIYSHIQETRKNFDENRKDILSLMMTARYDDGQAMTDEELRDELVSLLVIGHETSASSLVWALSWIDQLPKVQEKLQKELSQNIFEPSQLAKLPYLTAVCQETLRIYPVFTICFSRVVKSPLNVMGYELPAKTLIIPNIYLTHHRKEVFPNPKQFIPERFLERQFSPYEYLPFGGGNRQCIGMAFAMYEMKIILGTILSQYQISSSTRRPIKPARRGLTIVVPPKMQMQATPR</sequence>
<dbReference type="InterPro" id="IPR001128">
    <property type="entry name" value="Cyt_P450"/>
</dbReference>
<comment type="similarity">
    <text evidence="2 4">Belongs to the cytochrome P450 family.</text>
</comment>
<dbReference type="PRINTS" id="PR00385">
    <property type="entry name" value="P450"/>
</dbReference>
<dbReference type="PRINTS" id="PR00463">
    <property type="entry name" value="EP450I"/>
</dbReference>
<evidence type="ECO:0000256" key="4">
    <source>
        <dbReference type="RuleBase" id="RU000461"/>
    </source>
</evidence>
<dbReference type="Gene3D" id="1.10.630.10">
    <property type="entry name" value="Cytochrome P450"/>
    <property type="match status" value="1"/>
</dbReference>
<comment type="cofactor">
    <cofactor evidence="1 3">
        <name>heme</name>
        <dbReference type="ChEBI" id="CHEBI:30413"/>
    </cofactor>
</comment>
<dbReference type="GO" id="GO:0020037">
    <property type="term" value="F:heme binding"/>
    <property type="evidence" value="ECO:0007669"/>
    <property type="project" value="InterPro"/>
</dbReference>
<dbReference type="InterPro" id="IPR002401">
    <property type="entry name" value="Cyt_P450_E_grp-I"/>
</dbReference>
<dbReference type="GO" id="GO:0016705">
    <property type="term" value="F:oxidoreductase activity, acting on paired donors, with incorporation or reduction of molecular oxygen"/>
    <property type="evidence" value="ECO:0007669"/>
    <property type="project" value="InterPro"/>
</dbReference>
<feature type="binding site" description="axial binding residue" evidence="3">
    <location>
        <position position="393"/>
    </location>
    <ligand>
        <name>heme</name>
        <dbReference type="ChEBI" id="CHEBI:30413"/>
    </ligand>
    <ligandPart>
        <name>Fe</name>
        <dbReference type="ChEBI" id="CHEBI:18248"/>
    </ligandPart>
</feature>